<evidence type="ECO:0000313" key="3">
    <source>
        <dbReference type="EMBL" id="OUO07499.1"/>
    </source>
</evidence>
<protein>
    <submittedName>
        <fullName evidence="3">Uncharacterized protein</fullName>
    </submittedName>
</protein>
<evidence type="ECO:0000313" key="2">
    <source>
        <dbReference type="EMBL" id="MDC7147862.1"/>
    </source>
</evidence>
<accession>A0A9Q5SWI4</accession>
<keyword evidence="1" id="KW-0472">Membrane</keyword>
<feature type="transmembrane region" description="Helical" evidence="1">
    <location>
        <begin position="12"/>
        <end position="34"/>
    </location>
</feature>
<comment type="caution">
    <text evidence="3">The sequence shown here is derived from an EMBL/GenBank/DDBJ whole genome shotgun (WGS) entry which is preliminary data.</text>
</comment>
<evidence type="ECO:0000313" key="4">
    <source>
        <dbReference type="Proteomes" id="UP000195975"/>
    </source>
</evidence>
<dbReference type="AlphaFoldDB" id="A0A9Q5SWI4"/>
<dbReference type="RefSeq" id="WP_008156034.1">
    <property type="nucleotide sequence ID" value="NZ_CABJAU010000004.1"/>
</dbReference>
<sequence length="126" mass="14679">MKAQIRKNQKDWHIYIFWIILGAFALLFIMDAFSGNEFDQLPLVLCLLPLAILQSRPYQITDRDMLYGNGQIDVKLISRLECCGNEVVVYYSRMEGGIERRSSFYPADKEEFISILQQINPNIKLN</sequence>
<proteinExistence type="predicted"/>
<reference evidence="4" key="1">
    <citation type="submission" date="2017-04" db="EMBL/GenBank/DDBJ databases">
        <title>Function of individual gut microbiota members based on whole genome sequencing of pure cultures obtained from chicken caecum.</title>
        <authorList>
            <person name="Medvecky M."/>
            <person name="Cejkova D."/>
            <person name="Polansky O."/>
            <person name="Karasova D."/>
            <person name="Kubasova T."/>
            <person name="Cizek A."/>
            <person name="Rychlik I."/>
        </authorList>
    </citation>
    <scope>NUCLEOTIDE SEQUENCE [LARGE SCALE GENOMIC DNA]</scope>
    <source>
        <strain evidence="4">An42</strain>
    </source>
</reference>
<dbReference type="EMBL" id="JAQPYX010000004">
    <property type="protein sequence ID" value="MDC7147862.1"/>
    <property type="molecule type" value="Genomic_DNA"/>
</dbReference>
<dbReference type="EMBL" id="NFIJ01000001">
    <property type="protein sequence ID" value="OUO07499.1"/>
    <property type="molecule type" value="Genomic_DNA"/>
</dbReference>
<reference evidence="3" key="2">
    <citation type="journal article" date="2018" name="BMC Genomics">
        <title>Whole genome sequencing and function prediction of 133 gut anaerobes isolated from chicken caecum in pure cultures.</title>
        <authorList>
            <person name="Medvecky M."/>
            <person name="Cejkova D."/>
            <person name="Polansky O."/>
            <person name="Karasova D."/>
            <person name="Kubasova T."/>
            <person name="Cizek A."/>
            <person name="Rychlik I."/>
        </authorList>
    </citation>
    <scope>NUCLEOTIDE SEQUENCE</scope>
    <source>
        <strain evidence="3">An42</strain>
    </source>
</reference>
<evidence type="ECO:0000256" key="1">
    <source>
        <dbReference type="SAM" id="Phobius"/>
    </source>
</evidence>
<organism evidence="3 4">
    <name type="scientific">Parabacteroides johnsonii</name>
    <dbReference type="NCBI Taxonomy" id="387661"/>
    <lineage>
        <taxon>Bacteria</taxon>
        <taxon>Pseudomonadati</taxon>
        <taxon>Bacteroidota</taxon>
        <taxon>Bacteroidia</taxon>
        <taxon>Bacteroidales</taxon>
        <taxon>Tannerellaceae</taxon>
        <taxon>Parabacteroides</taxon>
    </lineage>
</organism>
<dbReference type="Proteomes" id="UP001213646">
    <property type="component" value="Unassembled WGS sequence"/>
</dbReference>
<keyword evidence="1" id="KW-0812">Transmembrane</keyword>
<name>A0A9Q5SWI4_9BACT</name>
<gene>
    <name evidence="3" type="ORF">B5F96_02215</name>
    <name evidence="2" type="ORF">PQG89_00255</name>
</gene>
<reference evidence="2" key="3">
    <citation type="submission" date="2023-01" db="EMBL/GenBank/DDBJ databases">
        <title>Exploring GABA producing Bacteroides strains toward improving mental health.</title>
        <authorList>
            <person name="Yousuf B."/>
            <person name="Bouhlel N.E."/>
            <person name="Mottawea W."/>
            <person name="Hammami R."/>
        </authorList>
    </citation>
    <scope>NUCLEOTIDE SEQUENCE</scope>
    <source>
        <strain evidence="2">UO.H1047</strain>
    </source>
</reference>
<dbReference type="Proteomes" id="UP000195975">
    <property type="component" value="Unassembled WGS sequence"/>
</dbReference>
<keyword evidence="1" id="KW-1133">Transmembrane helix</keyword>